<dbReference type="InterPro" id="IPR011006">
    <property type="entry name" value="CheY-like_superfamily"/>
</dbReference>
<keyword evidence="5" id="KW-0418">Kinase</keyword>
<sequence>MFHGRMITTIAVLSGKSKFSRIFRYVYGKMFFHCIRRHSGKTGNIVGAILMQTNGKDSEIRCRLSIALRTVSLLIGSFLVVFSSIGANSPYIVKVQHYSLGEGLPQRGILSIGQDPQGYVWIGTLNNAYRFDGHVFKSFPVEQASNPVTKSSQLTALGSVSSIRTDLDGNLWLFKFGSQAHSQIDILVPGQQKLISFEKRFHQKLPFDLSGSLLGFPQLLASARPTDPIIIPDLNGAVFLYKGQGKFKQIYQHPYPEKIRKYYKRSYEDKTPLKLKNFIVTPAGTTLITYASENPLENELTEIWPNGKIRRQLHVPAQLHPVSVDSQGTIYLAYYKYVYDEPANLPSQLPRLMPHQIDALLYQLSPDGKLTNVPVLFQKNPFPNPSQYSFVNDKVVYDAKHGLYWFLGKNVLFAWHPKRGIVFDLAASGFPVASLIDINQLFVDRTGAIWVATQNGVLLLTLEPNHFQRYLYVPDEETAIPKLSTRGIVKTGDWLWVNALHGMIHLKTGEVRKAISGEHGPAILSRDKKKIWAISESLVQIDPITLSIQKFSLQPNPKKYCWVIWEDGKRNFWLGYDEGMSYFDTQQKQNHPFTRYNQYPELATSRINDFFPDSTQNGLWVASSSGLYVLDTLRGITARYSSRDAAPHHLPFDHITFLHHDRTQPGIYWLATRGGGLIRWEQKTGRWQQFTQEQGLSNNDIYSVHEDRNGYLWLPSNYGLMRFHKQTHQVQVFLPKDGITHEEFNLKSYYQSPDGELFLGGLNGITAFRPNDLIKEKPVIVPLRVTNYEQFNASTGQRTDHLPEFQQNQEITIPPQNRTVSLSFALLDYRYGRQFRLLYRIVGWQNYWTAQFRRDVSINGLLPGTYQLQVRAQNPNGQWASRTLTIPIRVLKPFYLQTWFLTLIFLTLIGLTIGFFQWRNYRLRQETRRLEEEVNRRTAQIAQDKAVIEQQAADLQASATLKSRFFANVSHEFRTPLTLLLGPLTHLSKQLSDPSLTRLVNTMDRNARQLLTMVSDLLDLSKLDASQMQLANQPADLAQVTNQTVSKFMSQADYTGIKLTVEGTGQPIWMLLDTVKIETVLTNLLANALKFTPAGGVVSVQVLKQDKAVRVAVQDTGSGIHPDDLPHIFERYYQSQQPDAPLRGGTGIGLALSHEYCHLWGGQLTVASQLGKGSTFSFTYPYEPVSPLQTAPAPPSPAQLEPVADSPEPEANPVRSRILLVEDNPDMTEYLSTILAPAHLLHTTRNGREAWDWLNTLTNTDYPQLILTDLMMPDMDGLALVNEIRQHPDLRDIPVLMLTARTSQDVKLQALRLGVADYMTKPFDEDELLTRISNLFERSQERTVWQQHLPGETALASPPSVEDEWLIQLQQVTLKNLTNRYFQVNTLADAVHSSERQLYRRLKKLTGFSPNQFIQEIRLQTAREWLENQRFTTVKEVCYAVGFQDTVYFSRLFLQRFGKYPMALLRTTDELTPPEQPDDYPPITDKRPVHQRVL</sequence>
<evidence type="ECO:0000313" key="15">
    <source>
        <dbReference type="Proteomes" id="UP000271925"/>
    </source>
</evidence>
<keyword evidence="10" id="KW-0472">Membrane</keyword>
<organism evidence="14 15">
    <name type="scientific">Larkinella rosea</name>
    <dbReference type="NCBI Taxonomy" id="2025312"/>
    <lineage>
        <taxon>Bacteria</taxon>
        <taxon>Pseudomonadati</taxon>
        <taxon>Bacteroidota</taxon>
        <taxon>Cytophagia</taxon>
        <taxon>Cytophagales</taxon>
        <taxon>Spirosomataceae</taxon>
        <taxon>Larkinella</taxon>
    </lineage>
</organism>
<keyword evidence="6" id="KW-0805">Transcription regulation</keyword>
<dbReference type="PRINTS" id="PR00344">
    <property type="entry name" value="BCTRLSENSOR"/>
</dbReference>
<dbReference type="PROSITE" id="PS01124">
    <property type="entry name" value="HTH_ARAC_FAMILY_2"/>
    <property type="match status" value="1"/>
</dbReference>
<dbReference type="EMBL" id="RQJO01000015">
    <property type="protein sequence ID" value="RRA98974.1"/>
    <property type="molecule type" value="Genomic_DNA"/>
</dbReference>
<evidence type="ECO:0000256" key="5">
    <source>
        <dbReference type="ARBA" id="ARBA00022777"/>
    </source>
</evidence>
<proteinExistence type="predicted"/>
<feature type="transmembrane region" description="Helical" evidence="10">
    <location>
        <begin position="66"/>
        <end position="87"/>
    </location>
</feature>
<feature type="modified residue" description="4-aspartylphosphate" evidence="8">
    <location>
        <position position="1269"/>
    </location>
</feature>
<evidence type="ECO:0000313" key="14">
    <source>
        <dbReference type="EMBL" id="RRA98974.1"/>
    </source>
</evidence>
<name>A0A3P1BD63_9BACT</name>
<evidence type="ECO:0000256" key="6">
    <source>
        <dbReference type="ARBA" id="ARBA00023015"/>
    </source>
</evidence>
<dbReference type="SUPFAM" id="SSF52172">
    <property type="entry name" value="CheY-like"/>
    <property type="match status" value="1"/>
</dbReference>
<keyword evidence="15" id="KW-1185">Reference proteome</keyword>
<dbReference type="Gene3D" id="1.10.10.60">
    <property type="entry name" value="Homeodomain-like"/>
    <property type="match status" value="1"/>
</dbReference>
<dbReference type="SMART" id="SM00388">
    <property type="entry name" value="HisKA"/>
    <property type="match status" value="1"/>
</dbReference>
<dbReference type="PROSITE" id="PS50110">
    <property type="entry name" value="RESPONSE_REGULATORY"/>
    <property type="match status" value="1"/>
</dbReference>
<dbReference type="InterPro" id="IPR001789">
    <property type="entry name" value="Sig_transdc_resp-reg_receiver"/>
</dbReference>
<feature type="domain" description="Response regulatory" evidence="13">
    <location>
        <begin position="1217"/>
        <end position="1336"/>
    </location>
</feature>
<accession>A0A3P1BD63</accession>
<dbReference type="FunFam" id="3.30.565.10:FF:000006">
    <property type="entry name" value="Sensor histidine kinase WalK"/>
    <property type="match status" value="1"/>
</dbReference>
<dbReference type="Gene3D" id="3.40.50.2300">
    <property type="match status" value="1"/>
</dbReference>
<dbReference type="Gene3D" id="1.10.287.130">
    <property type="match status" value="1"/>
</dbReference>
<dbReference type="SMART" id="SM00448">
    <property type="entry name" value="REC"/>
    <property type="match status" value="1"/>
</dbReference>
<comment type="catalytic activity">
    <reaction evidence="1">
        <text>ATP + protein L-histidine = ADP + protein N-phospho-L-histidine.</text>
        <dbReference type="EC" id="2.7.13.3"/>
    </reaction>
</comment>
<dbReference type="InterPro" id="IPR015943">
    <property type="entry name" value="WD40/YVTN_repeat-like_dom_sf"/>
</dbReference>
<evidence type="ECO:0000256" key="9">
    <source>
        <dbReference type="SAM" id="MobiDB-lite"/>
    </source>
</evidence>
<evidence type="ECO:0000256" key="8">
    <source>
        <dbReference type="PROSITE-ProRule" id="PRU00169"/>
    </source>
</evidence>
<dbReference type="Proteomes" id="UP000271925">
    <property type="component" value="Unassembled WGS sequence"/>
</dbReference>
<dbReference type="GO" id="GO:0000155">
    <property type="term" value="F:phosphorelay sensor kinase activity"/>
    <property type="evidence" value="ECO:0007669"/>
    <property type="project" value="InterPro"/>
</dbReference>
<feature type="domain" description="Histidine kinase" evidence="12">
    <location>
        <begin position="968"/>
        <end position="1184"/>
    </location>
</feature>
<keyword evidence="10" id="KW-1133">Transmembrane helix</keyword>
<dbReference type="InterPro" id="IPR009057">
    <property type="entry name" value="Homeodomain-like_sf"/>
</dbReference>
<dbReference type="CDD" id="cd00082">
    <property type="entry name" value="HisKA"/>
    <property type="match status" value="1"/>
</dbReference>
<keyword evidence="7" id="KW-0804">Transcription</keyword>
<evidence type="ECO:0000256" key="3">
    <source>
        <dbReference type="ARBA" id="ARBA00022553"/>
    </source>
</evidence>
<dbReference type="SUPFAM" id="SSF55874">
    <property type="entry name" value="ATPase domain of HSP90 chaperone/DNA topoisomerase II/histidine kinase"/>
    <property type="match status" value="1"/>
</dbReference>
<dbReference type="InterPro" id="IPR013783">
    <property type="entry name" value="Ig-like_fold"/>
</dbReference>
<dbReference type="InterPro" id="IPR003661">
    <property type="entry name" value="HisK_dim/P_dom"/>
</dbReference>
<evidence type="ECO:0000256" key="7">
    <source>
        <dbReference type="ARBA" id="ARBA00023163"/>
    </source>
</evidence>
<feature type="region of interest" description="Disordered" evidence="9">
    <location>
        <begin position="1187"/>
        <end position="1211"/>
    </location>
</feature>
<dbReference type="OrthoDB" id="9797097at2"/>
<dbReference type="PROSITE" id="PS50109">
    <property type="entry name" value="HIS_KIN"/>
    <property type="match status" value="1"/>
</dbReference>
<dbReference type="SMART" id="SM00387">
    <property type="entry name" value="HATPase_c"/>
    <property type="match status" value="1"/>
</dbReference>
<dbReference type="InterPro" id="IPR003594">
    <property type="entry name" value="HATPase_dom"/>
</dbReference>
<dbReference type="SUPFAM" id="SSF46689">
    <property type="entry name" value="Homeodomain-like"/>
    <property type="match status" value="1"/>
</dbReference>
<evidence type="ECO:0000256" key="10">
    <source>
        <dbReference type="SAM" id="Phobius"/>
    </source>
</evidence>
<comment type="caution">
    <text evidence="14">The sequence shown here is derived from an EMBL/GenBank/DDBJ whole genome shotgun (WGS) entry which is preliminary data.</text>
</comment>
<feature type="transmembrane region" description="Helical" evidence="10">
    <location>
        <begin position="894"/>
        <end position="916"/>
    </location>
</feature>
<dbReference type="Pfam" id="PF07495">
    <property type="entry name" value="Y_Y_Y"/>
    <property type="match status" value="1"/>
</dbReference>
<evidence type="ECO:0000256" key="4">
    <source>
        <dbReference type="ARBA" id="ARBA00022679"/>
    </source>
</evidence>
<reference evidence="14 15" key="1">
    <citation type="submission" date="2018-11" db="EMBL/GenBank/DDBJ databases">
        <authorList>
            <person name="Zhou Z."/>
            <person name="Wang G."/>
        </authorList>
    </citation>
    <scope>NUCLEOTIDE SEQUENCE [LARGE SCALE GENOMIC DNA]</scope>
    <source>
        <strain evidence="14 15">KCTC52004</strain>
    </source>
</reference>
<dbReference type="PANTHER" id="PTHR43547:SF2">
    <property type="entry name" value="HYBRID SIGNAL TRANSDUCTION HISTIDINE KINASE C"/>
    <property type="match status" value="1"/>
</dbReference>
<evidence type="ECO:0000259" key="12">
    <source>
        <dbReference type="PROSITE" id="PS50109"/>
    </source>
</evidence>
<keyword evidence="3 8" id="KW-0597">Phosphoprotein</keyword>
<dbReference type="Gene3D" id="3.30.565.10">
    <property type="entry name" value="Histidine kinase-like ATPase, C-terminal domain"/>
    <property type="match status" value="1"/>
</dbReference>
<dbReference type="Pfam" id="PF07494">
    <property type="entry name" value="Reg_prop"/>
    <property type="match status" value="2"/>
</dbReference>
<dbReference type="EC" id="2.7.13.3" evidence="2"/>
<dbReference type="InterPro" id="IPR036890">
    <property type="entry name" value="HATPase_C_sf"/>
</dbReference>
<dbReference type="InterPro" id="IPR004358">
    <property type="entry name" value="Sig_transdc_His_kin-like_C"/>
</dbReference>
<dbReference type="SMART" id="SM00342">
    <property type="entry name" value="HTH_ARAC"/>
    <property type="match status" value="1"/>
</dbReference>
<gene>
    <name evidence="14" type="ORF">EHT25_28750</name>
</gene>
<dbReference type="Gene3D" id="2.130.10.10">
    <property type="entry name" value="YVTN repeat-like/Quinoprotein amine dehydrogenase"/>
    <property type="match status" value="3"/>
</dbReference>
<dbReference type="InterPro" id="IPR036097">
    <property type="entry name" value="HisK_dim/P_sf"/>
</dbReference>
<feature type="domain" description="HTH araC/xylS-type" evidence="11">
    <location>
        <begin position="1367"/>
        <end position="1467"/>
    </location>
</feature>
<dbReference type="PANTHER" id="PTHR43547">
    <property type="entry name" value="TWO-COMPONENT HISTIDINE KINASE"/>
    <property type="match status" value="1"/>
</dbReference>
<dbReference type="Pfam" id="PF00072">
    <property type="entry name" value="Response_reg"/>
    <property type="match status" value="1"/>
</dbReference>
<dbReference type="InterPro" id="IPR018060">
    <property type="entry name" value="HTH_AraC"/>
</dbReference>
<evidence type="ECO:0000256" key="1">
    <source>
        <dbReference type="ARBA" id="ARBA00000085"/>
    </source>
</evidence>
<protein>
    <recommendedName>
        <fullName evidence="2">histidine kinase</fullName>
        <ecNumber evidence="2">2.7.13.3</ecNumber>
    </recommendedName>
</protein>
<keyword evidence="4" id="KW-0808">Transferase</keyword>
<dbReference type="Pfam" id="PF00512">
    <property type="entry name" value="HisKA"/>
    <property type="match status" value="1"/>
</dbReference>
<dbReference type="Gene3D" id="2.60.40.10">
    <property type="entry name" value="Immunoglobulins"/>
    <property type="match status" value="1"/>
</dbReference>
<dbReference type="GO" id="GO:0003700">
    <property type="term" value="F:DNA-binding transcription factor activity"/>
    <property type="evidence" value="ECO:0007669"/>
    <property type="project" value="InterPro"/>
</dbReference>
<dbReference type="InterPro" id="IPR011110">
    <property type="entry name" value="Reg_prop"/>
</dbReference>
<dbReference type="Pfam" id="PF02518">
    <property type="entry name" value="HATPase_c"/>
    <property type="match status" value="1"/>
</dbReference>
<dbReference type="InterPro" id="IPR011123">
    <property type="entry name" value="Y_Y_Y"/>
</dbReference>
<dbReference type="Pfam" id="PF12833">
    <property type="entry name" value="HTH_18"/>
    <property type="match status" value="1"/>
</dbReference>
<dbReference type="InterPro" id="IPR005467">
    <property type="entry name" value="His_kinase_dom"/>
</dbReference>
<dbReference type="SUPFAM" id="SSF47384">
    <property type="entry name" value="Homodimeric domain of signal transducing histidine kinase"/>
    <property type="match status" value="1"/>
</dbReference>
<dbReference type="SUPFAM" id="SSF63829">
    <property type="entry name" value="Calcium-dependent phosphotriesterase"/>
    <property type="match status" value="2"/>
</dbReference>
<dbReference type="GO" id="GO:0043565">
    <property type="term" value="F:sequence-specific DNA binding"/>
    <property type="evidence" value="ECO:0007669"/>
    <property type="project" value="InterPro"/>
</dbReference>
<evidence type="ECO:0000256" key="2">
    <source>
        <dbReference type="ARBA" id="ARBA00012438"/>
    </source>
</evidence>
<evidence type="ECO:0000259" key="13">
    <source>
        <dbReference type="PROSITE" id="PS50110"/>
    </source>
</evidence>
<keyword evidence="10" id="KW-0812">Transmembrane</keyword>
<evidence type="ECO:0000259" key="11">
    <source>
        <dbReference type="PROSITE" id="PS01124"/>
    </source>
</evidence>
<feature type="region of interest" description="Disordered" evidence="9">
    <location>
        <begin position="1468"/>
        <end position="1494"/>
    </location>
</feature>